<evidence type="ECO:0000313" key="8">
    <source>
        <dbReference type="Proteomes" id="UP001302316"/>
    </source>
</evidence>
<reference evidence="7 8" key="1">
    <citation type="submission" date="2023-12" db="EMBL/GenBank/DDBJ databases">
        <title>Whole-genome sequencing of halo(alkali)philic microorganisms from hypersaline lakes.</title>
        <authorList>
            <person name="Sorokin D.Y."/>
            <person name="Merkel A.Y."/>
            <person name="Messina E."/>
            <person name="Yakimov M."/>
        </authorList>
    </citation>
    <scope>NUCLEOTIDE SEQUENCE [LARGE SCALE GENOMIC DNA]</scope>
    <source>
        <strain evidence="7 8">AB-CW1</strain>
    </source>
</reference>
<organism evidence="7 8">
    <name type="scientific">Natronospira elongata</name>
    <dbReference type="NCBI Taxonomy" id="3110268"/>
    <lineage>
        <taxon>Bacteria</taxon>
        <taxon>Pseudomonadati</taxon>
        <taxon>Pseudomonadota</taxon>
        <taxon>Gammaproteobacteria</taxon>
        <taxon>Natronospirales</taxon>
        <taxon>Natronospiraceae</taxon>
        <taxon>Natronospira</taxon>
    </lineage>
</organism>
<dbReference type="EMBL" id="JAYGII010000005">
    <property type="protein sequence ID" value="MEA5445026.1"/>
    <property type="molecule type" value="Genomic_DNA"/>
</dbReference>
<dbReference type="Pfam" id="PF12698">
    <property type="entry name" value="ABC2_membrane_3"/>
    <property type="match status" value="1"/>
</dbReference>
<dbReference type="InterPro" id="IPR013525">
    <property type="entry name" value="ABC2_TM"/>
</dbReference>
<evidence type="ECO:0000256" key="4">
    <source>
        <dbReference type="ARBA" id="ARBA00023136"/>
    </source>
</evidence>
<name>A0AAP6JEE4_9GAMM</name>
<evidence type="ECO:0000256" key="2">
    <source>
        <dbReference type="ARBA" id="ARBA00022692"/>
    </source>
</evidence>
<evidence type="ECO:0000256" key="5">
    <source>
        <dbReference type="SAM" id="Phobius"/>
    </source>
</evidence>
<keyword evidence="8" id="KW-1185">Reference proteome</keyword>
<dbReference type="RefSeq" id="WP_346050650.1">
    <property type="nucleotide sequence ID" value="NZ_JAYGII010000005.1"/>
</dbReference>
<evidence type="ECO:0000259" key="6">
    <source>
        <dbReference type="Pfam" id="PF12698"/>
    </source>
</evidence>
<feature type="domain" description="ABC-2 type transporter transmembrane" evidence="6">
    <location>
        <begin position="28"/>
        <end position="361"/>
    </location>
</feature>
<feature type="transmembrane region" description="Helical" evidence="5">
    <location>
        <begin position="26"/>
        <end position="46"/>
    </location>
</feature>
<dbReference type="AlphaFoldDB" id="A0AAP6JEE4"/>
<accession>A0AAP6JEE4</accession>
<evidence type="ECO:0000313" key="7">
    <source>
        <dbReference type="EMBL" id="MEA5445026.1"/>
    </source>
</evidence>
<sequence length="399" mass="43739">MNRGNGPVLSVARWEFMRYFKWRQELIALLVMGVIIGLVYGGVWLMDRYQSGQQFKVAVIGGEHLALPAGELDRFYFQNAEADARDTLAESVAAGTLDGLLILHSNSNAVLLAAREARWQESLDQILNQLARQQALMDAGLSVAEYEALSRPLALRIDTGQAGEAVGSRIFALVVLGLMLLAVFNSFAYYFASITTEKQQRVCEQMLAMIRPQTWVDGKILGLTVLGLKSLLNVALWGLVGLLAYRIVSGSLPDLSAWLPPLGSAFWILGFALLGLLFWNSILAAIAATIDDPNSSSRSSLMLLPILPLVLVFTGLDMPDSPFMVFMSWFPPTSWAAMPARHVMAGVDPLALAASLVLLAAAVWWVRRAAGRIFATGILMYGKEPGWGQMLRALWRREG</sequence>
<evidence type="ECO:0000256" key="1">
    <source>
        <dbReference type="ARBA" id="ARBA00004141"/>
    </source>
</evidence>
<keyword evidence="4 5" id="KW-0472">Membrane</keyword>
<dbReference type="GO" id="GO:0140359">
    <property type="term" value="F:ABC-type transporter activity"/>
    <property type="evidence" value="ECO:0007669"/>
    <property type="project" value="InterPro"/>
</dbReference>
<gene>
    <name evidence="7" type="ORF">VCB98_04235</name>
</gene>
<feature type="transmembrane region" description="Helical" evidence="5">
    <location>
        <begin position="265"/>
        <end position="290"/>
    </location>
</feature>
<keyword evidence="2 5" id="KW-0812">Transmembrane</keyword>
<dbReference type="GO" id="GO:0016020">
    <property type="term" value="C:membrane"/>
    <property type="evidence" value="ECO:0007669"/>
    <property type="project" value="UniProtKB-SubCell"/>
</dbReference>
<proteinExistence type="predicted"/>
<comment type="subcellular location">
    <subcellularLocation>
        <location evidence="1">Membrane</location>
        <topology evidence="1">Multi-pass membrane protein</topology>
    </subcellularLocation>
</comment>
<protein>
    <submittedName>
        <fullName evidence="7">ABC transporter permease</fullName>
    </submittedName>
</protein>
<evidence type="ECO:0000256" key="3">
    <source>
        <dbReference type="ARBA" id="ARBA00022989"/>
    </source>
</evidence>
<feature type="transmembrane region" description="Helical" evidence="5">
    <location>
        <begin position="350"/>
        <end position="366"/>
    </location>
</feature>
<dbReference type="Proteomes" id="UP001302316">
    <property type="component" value="Unassembled WGS sequence"/>
</dbReference>
<feature type="transmembrane region" description="Helical" evidence="5">
    <location>
        <begin position="170"/>
        <end position="192"/>
    </location>
</feature>
<comment type="caution">
    <text evidence="7">The sequence shown here is derived from an EMBL/GenBank/DDBJ whole genome shotgun (WGS) entry which is preliminary data.</text>
</comment>
<keyword evidence="3 5" id="KW-1133">Transmembrane helix</keyword>
<feature type="transmembrane region" description="Helical" evidence="5">
    <location>
        <begin position="220"/>
        <end position="245"/>
    </location>
</feature>
<feature type="transmembrane region" description="Helical" evidence="5">
    <location>
        <begin position="302"/>
        <end position="330"/>
    </location>
</feature>